<evidence type="ECO:0000256" key="4">
    <source>
        <dbReference type="SAM" id="MobiDB-lite"/>
    </source>
</evidence>
<feature type="domain" description="RRM" evidence="5">
    <location>
        <begin position="33"/>
        <end position="112"/>
    </location>
</feature>
<name>A0A060T2H8_BLAAD</name>
<dbReference type="InterPro" id="IPR000504">
    <property type="entry name" value="RRM_dom"/>
</dbReference>
<dbReference type="PhylomeDB" id="A0A060T2H8"/>
<proteinExistence type="predicted"/>
<feature type="region of interest" description="Disordered" evidence="4">
    <location>
        <begin position="1"/>
        <end position="32"/>
    </location>
</feature>
<evidence type="ECO:0000256" key="3">
    <source>
        <dbReference type="PROSITE-ProRule" id="PRU00176"/>
    </source>
</evidence>
<dbReference type="SUPFAM" id="SSF54928">
    <property type="entry name" value="RNA-binding domain, RBD"/>
    <property type="match status" value="2"/>
</dbReference>
<dbReference type="InterPro" id="IPR012677">
    <property type="entry name" value="Nucleotide-bd_a/b_plait_sf"/>
</dbReference>
<dbReference type="FunFam" id="3.30.70.330:FF:000065">
    <property type="entry name" value="mRNA binding post-transcriptional regulator"/>
    <property type="match status" value="1"/>
</dbReference>
<gene>
    <name evidence="6" type="ORF">GNLVRS02_ARAD1A08470g</name>
</gene>
<dbReference type="GO" id="GO:0003729">
    <property type="term" value="F:mRNA binding"/>
    <property type="evidence" value="ECO:0007669"/>
    <property type="project" value="InterPro"/>
</dbReference>
<accession>A0A060T2H8</accession>
<dbReference type="Pfam" id="PF00076">
    <property type="entry name" value="RRM_1"/>
    <property type="match status" value="3"/>
</dbReference>
<evidence type="ECO:0000256" key="1">
    <source>
        <dbReference type="ARBA" id="ARBA00022737"/>
    </source>
</evidence>
<dbReference type="PROSITE" id="PS50102">
    <property type="entry name" value="RRM"/>
    <property type="match status" value="3"/>
</dbReference>
<evidence type="ECO:0000256" key="2">
    <source>
        <dbReference type="ARBA" id="ARBA00022884"/>
    </source>
</evidence>
<organism evidence="6">
    <name type="scientific">Blastobotrys adeninivorans</name>
    <name type="common">Yeast</name>
    <name type="synonym">Arxula adeninivorans</name>
    <dbReference type="NCBI Taxonomy" id="409370"/>
    <lineage>
        <taxon>Eukaryota</taxon>
        <taxon>Fungi</taxon>
        <taxon>Dikarya</taxon>
        <taxon>Ascomycota</taxon>
        <taxon>Saccharomycotina</taxon>
        <taxon>Dipodascomycetes</taxon>
        <taxon>Dipodascales</taxon>
        <taxon>Trichomonascaceae</taxon>
        <taxon>Blastobotrys</taxon>
    </lineage>
</organism>
<dbReference type="FunFam" id="3.30.70.330:FF:000227">
    <property type="entry name" value="mRNA binding post-transcriptional regulator"/>
    <property type="match status" value="1"/>
</dbReference>
<dbReference type="InterPro" id="IPR035979">
    <property type="entry name" value="RBD_domain_sf"/>
</dbReference>
<dbReference type="SMART" id="SM00360">
    <property type="entry name" value="RRM"/>
    <property type="match status" value="3"/>
</dbReference>
<dbReference type="InterPro" id="IPR050825">
    <property type="entry name" value="RBM42_RBP45_47-like"/>
</dbReference>
<dbReference type="FunFam" id="3.30.70.330:FF:000222">
    <property type="entry name" value="mRNA binding post-transcriptional regulator"/>
    <property type="match status" value="1"/>
</dbReference>
<evidence type="ECO:0000313" key="6">
    <source>
        <dbReference type="EMBL" id="CDP33396.1"/>
    </source>
</evidence>
<keyword evidence="2 3" id="KW-0694">RNA-binding</keyword>
<feature type="domain" description="RRM" evidence="5">
    <location>
        <begin position="246"/>
        <end position="318"/>
    </location>
</feature>
<evidence type="ECO:0000259" key="5">
    <source>
        <dbReference type="PROSITE" id="PS50102"/>
    </source>
</evidence>
<feature type="compositionally biased region" description="Polar residues" evidence="4">
    <location>
        <begin position="1"/>
        <end position="10"/>
    </location>
</feature>
<dbReference type="PANTHER" id="PTHR47640">
    <property type="entry name" value="TRNA SELENOCYSTEINE 1-ASSOCIATED PROTEIN 1-RELATED-RELATED"/>
    <property type="match status" value="1"/>
</dbReference>
<dbReference type="PANTHER" id="PTHR47640:SF10">
    <property type="entry name" value="TRNA SELENOCYSTEINE 1-ASSOCIATED PROTEIN 1-RELATED"/>
    <property type="match status" value="1"/>
</dbReference>
<reference evidence="6" key="1">
    <citation type="submission" date="2014-02" db="EMBL/GenBank/DDBJ databases">
        <authorList>
            <person name="Genoscope - CEA"/>
        </authorList>
    </citation>
    <scope>NUCLEOTIDE SEQUENCE</scope>
    <source>
        <strain evidence="6">LS3</strain>
    </source>
</reference>
<dbReference type="EMBL" id="HG937691">
    <property type="protein sequence ID" value="CDP33396.1"/>
    <property type="molecule type" value="Genomic_DNA"/>
</dbReference>
<protein>
    <submittedName>
        <fullName evidence="6">ARAD1A08470p</fullName>
    </submittedName>
</protein>
<dbReference type="Gene3D" id="3.30.70.330">
    <property type="match status" value="3"/>
</dbReference>
<dbReference type="GO" id="GO:0005829">
    <property type="term" value="C:cytosol"/>
    <property type="evidence" value="ECO:0007669"/>
    <property type="project" value="TreeGrafter"/>
</dbReference>
<sequence length="429" mass="46558">MSVYDNQAQDAPSGGSGSPDSIPRPPPGQEDKTTLWMGELEPWFDEEAIRKIWAAFGETVTVKLIRDKFSDVNAGYCFVDFGSPAAAQKALTLNGQPIPSSQRVFKLNWASGGGIVDKREDRGPEYSIFVGDLSPDMTEYKLMEIFKSRYPSCKAAKIMTDPVTNMSRGYGFVRFSDESQMQHALVEMQGFYAGNRPLRISTATPKNKNNALYQFQPGAGAVHPPAGGFYGAPPGPFNQYTDPNNTTVFVGGLSSQVNEDELRRYFQGFGDITYVKIPPGKGCGFVQFVQRHSAEAAITQMQGYPIGNSRVRLSWGRSQAAAGAVPGGPYRPGPPPPTVYPQMGIPAQGQYGPYGPVNAREAHMHHHGPEQLVQATGIPVQPGAPVGPGQDPSEPVPVARLNELYLAAKDGRLDRMEVDGRGYHGVYAQ</sequence>
<reference evidence="6" key="2">
    <citation type="submission" date="2014-06" db="EMBL/GenBank/DDBJ databases">
        <title>The complete genome of Blastobotrys (Arxula) adeninivorans LS3 - a yeast of biotechnological interest.</title>
        <authorList>
            <person name="Kunze G."/>
            <person name="Gaillardin C."/>
            <person name="Czernicka M."/>
            <person name="Durrens P."/>
            <person name="Martin T."/>
            <person name="Boer E."/>
            <person name="Gabaldon T."/>
            <person name="Cruz J."/>
            <person name="Talla E."/>
            <person name="Marck C."/>
            <person name="Goffeau A."/>
            <person name="Barbe V."/>
            <person name="Baret P."/>
            <person name="Baronian K."/>
            <person name="Beier S."/>
            <person name="Bleykasten C."/>
            <person name="Bode R."/>
            <person name="Casaregola S."/>
            <person name="Despons L."/>
            <person name="Fairhead C."/>
            <person name="Giersberg M."/>
            <person name="Gierski P."/>
            <person name="Hahnel U."/>
            <person name="Hartmann A."/>
            <person name="Jankowska D."/>
            <person name="Jubin C."/>
            <person name="Jung P."/>
            <person name="Lafontaine I."/>
            <person name="Leh-Louis V."/>
            <person name="Lemaire M."/>
            <person name="Marcet-Houben M."/>
            <person name="Mascher M."/>
            <person name="Morel G."/>
            <person name="Richard G.-F."/>
            <person name="Riechen J."/>
            <person name="Sacerdot C."/>
            <person name="Sarkar A."/>
            <person name="Savel G."/>
            <person name="Schacherer J."/>
            <person name="Sherman D."/>
            <person name="Straub M.-L."/>
            <person name="Stein N."/>
            <person name="Thierry A."/>
            <person name="Trautwein-Schult A."/>
            <person name="Westhof E."/>
            <person name="Worch S."/>
            <person name="Dujon B."/>
            <person name="Souciet J.-L."/>
            <person name="Wincker P."/>
            <person name="Scholz U."/>
            <person name="Neuveglise N."/>
        </authorList>
    </citation>
    <scope>NUCLEOTIDE SEQUENCE</scope>
    <source>
        <strain evidence="6">LS3</strain>
    </source>
</reference>
<feature type="domain" description="RRM" evidence="5">
    <location>
        <begin position="126"/>
        <end position="205"/>
    </location>
</feature>
<dbReference type="CDD" id="cd12346">
    <property type="entry name" value="RRM3_NGR1_NAM8_like"/>
    <property type="match status" value="1"/>
</dbReference>
<dbReference type="AlphaFoldDB" id="A0A060T2H8"/>
<dbReference type="GO" id="GO:0006376">
    <property type="term" value="P:mRNA splice site recognition"/>
    <property type="evidence" value="ECO:0007669"/>
    <property type="project" value="TreeGrafter"/>
</dbReference>
<dbReference type="CDD" id="cd12611">
    <property type="entry name" value="RRM1_NGR1_NAM8_like"/>
    <property type="match status" value="1"/>
</dbReference>
<keyword evidence="1" id="KW-0677">Repeat</keyword>